<gene>
    <name evidence="2" type="ORF">HWQ56_09730</name>
</gene>
<reference evidence="2 3" key="1">
    <citation type="submission" date="2020-06" db="EMBL/GenBank/DDBJ databases">
        <title>Pseudomonas eucalypticola sp. nov., an endophyte of Eucalyptus dunnii leaves with biocontrol ability of eucalyptus leaf blight.</title>
        <authorList>
            <person name="Liu Y."/>
            <person name="Song Z."/>
            <person name="Zeng H."/>
            <person name="Lu M."/>
            <person name="Wang X."/>
            <person name="Lian X."/>
            <person name="Zhang Q."/>
        </authorList>
    </citation>
    <scope>NUCLEOTIDE SEQUENCE [LARGE SCALE GENOMIC DNA]</scope>
    <source>
        <strain evidence="2 3">NP-1</strain>
    </source>
</reference>
<dbReference type="KEGG" id="pez:HWQ56_09730"/>
<sequence>MNDQTFTSLMHWLDILYKLWPIACGIAVIAIVWSRTRSPFFVFHQALKWLGLEGKYTCEDDQKVADDYLDLNKFNLKTGFQLRSVKAKRNLHQWMREHELEFPELRRAGRLFKANDLTFDVPGSLRRRLTQLTYVAFAGCFMTSGLFVANSDYALLKINATGTWFWAGKNEAYSVRFEFPEPFRGDAWRMQQGDCRYTNHPQPNLDIWESDVICQLVVGFGNDFVSDAISSQLKMAVALELLGLLMLGLLVRFMFWVRSAGELQAQLHLTPPAFERESHGKPVEVTESGASAVVDACG</sequence>
<feature type="transmembrane region" description="Helical" evidence="1">
    <location>
        <begin position="132"/>
        <end position="149"/>
    </location>
</feature>
<accession>A0A7D5HFI9</accession>
<keyword evidence="1" id="KW-0472">Membrane</keyword>
<evidence type="ECO:0000313" key="3">
    <source>
        <dbReference type="Proteomes" id="UP000509568"/>
    </source>
</evidence>
<keyword evidence="1" id="KW-0812">Transmembrane</keyword>
<dbReference type="Proteomes" id="UP000509568">
    <property type="component" value="Chromosome"/>
</dbReference>
<feature type="transmembrane region" description="Helical" evidence="1">
    <location>
        <begin position="235"/>
        <end position="255"/>
    </location>
</feature>
<keyword evidence="3" id="KW-1185">Reference proteome</keyword>
<dbReference type="Pfam" id="PF19723">
    <property type="entry name" value="DUF6216"/>
    <property type="match status" value="1"/>
</dbReference>
<dbReference type="AlphaFoldDB" id="A0A7D5HFI9"/>
<name>A0A7D5HFI9_9PSED</name>
<dbReference type="RefSeq" id="WP_176570306.1">
    <property type="nucleotide sequence ID" value="NZ_CP056030.1"/>
</dbReference>
<proteinExistence type="predicted"/>
<dbReference type="EMBL" id="CP056030">
    <property type="protein sequence ID" value="QKZ04046.1"/>
    <property type="molecule type" value="Genomic_DNA"/>
</dbReference>
<dbReference type="InterPro" id="IPR046188">
    <property type="entry name" value="DUF6216"/>
</dbReference>
<evidence type="ECO:0000313" key="2">
    <source>
        <dbReference type="EMBL" id="QKZ04046.1"/>
    </source>
</evidence>
<protein>
    <submittedName>
        <fullName evidence="2">Uncharacterized protein</fullName>
    </submittedName>
</protein>
<evidence type="ECO:0000256" key="1">
    <source>
        <dbReference type="SAM" id="Phobius"/>
    </source>
</evidence>
<keyword evidence="1" id="KW-1133">Transmembrane helix</keyword>
<feature type="transmembrane region" description="Helical" evidence="1">
    <location>
        <begin position="15"/>
        <end position="33"/>
    </location>
</feature>
<organism evidence="2 3">
    <name type="scientific">Pseudomonas eucalypticola</name>
    <dbReference type="NCBI Taxonomy" id="2599595"/>
    <lineage>
        <taxon>Bacteria</taxon>
        <taxon>Pseudomonadati</taxon>
        <taxon>Pseudomonadota</taxon>
        <taxon>Gammaproteobacteria</taxon>
        <taxon>Pseudomonadales</taxon>
        <taxon>Pseudomonadaceae</taxon>
        <taxon>Pseudomonas</taxon>
    </lineage>
</organism>